<feature type="compositionally biased region" description="Low complexity" evidence="1">
    <location>
        <begin position="39"/>
        <end position="49"/>
    </location>
</feature>
<feature type="compositionally biased region" description="Polar residues" evidence="1">
    <location>
        <begin position="29"/>
        <end position="38"/>
    </location>
</feature>
<dbReference type="Pfam" id="PF00059">
    <property type="entry name" value="Lectin_C"/>
    <property type="match status" value="1"/>
</dbReference>
<dbReference type="EMBL" id="UYYF01004416">
    <property type="protein sequence ID" value="VDN03803.1"/>
    <property type="molecule type" value="Genomic_DNA"/>
</dbReference>
<evidence type="ECO:0000313" key="5">
    <source>
        <dbReference type="Proteomes" id="UP000276776"/>
    </source>
</evidence>
<evidence type="ECO:0000313" key="4">
    <source>
        <dbReference type="EMBL" id="VDN03803.1"/>
    </source>
</evidence>
<name>A0A0N5D0W6_THECL</name>
<keyword evidence="2" id="KW-0732">Signal</keyword>
<evidence type="ECO:0000256" key="2">
    <source>
        <dbReference type="SAM" id="SignalP"/>
    </source>
</evidence>
<dbReference type="OrthoDB" id="5800814at2759"/>
<dbReference type="SUPFAM" id="SSF56436">
    <property type="entry name" value="C-type lectin-like"/>
    <property type="match status" value="1"/>
</dbReference>
<dbReference type="Proteomes" id="UP000276776">
    <property type="component" value="Unassembled WGS sequence"/>
</dbReference>
<evidence type="ECO:0000313" key="6">
    <source>
        <dbReference type="WBParaSite" id="TCLT_0000646201-mRNA-1"/>
    </source>
</evidence>
<reference evidence="6" key="1">
    <citation type="submission" date="2017-02" db="UniProtKB">
        <authorList>
            <consortium name="WormBaseParasite"/>
        </authorList>
    </citation>
    <scope>IDENTIFICATION</scope>
</reference>
<accession>A0A0N5D0W6</accession>
<dbReference type="SMART" id="SM00034">
    <property type="entry name" value="CLECT"/>
    <property type="match status" value="1"/>
</dbReference>
<feature type="signal peptide" evidence="2">
    <location>
        <begin position="1"/>
        <end position="27"/>
    </location>
</feature>
<keyword evidence="5" id="KW-1185">Reference proteome</keyword>
<dbReference type="InterPro" id="IPR016186">
    <property type="entry name" value="C-type_lectin-like/link_sf"/>
</dbReference>
<protein>
    <submittedName>
        <fullName evidence="6">C-type lectin domain-containing protein</fullName>
    </submittedName>
</protein>
<dbReference type="STRING" id="103827.A0A0N5D0W6"/>
<feature type="chain" id="PRO_5043126625" evidence="2">
    <location>
        <begin position="28"/>
        <end position="306"/>
    </location>
</feature>
<dbReference type="InterPro" id="IPR016187">
    <property type="entry name" value="CTDL_fold"/>
</dbReference>
<evidence type="ECO:0000259" key="3">
    <source>
        <dbReference type="PROSITE" id="PS50041"/>
    </source>
</evidence>
<dbReference type="OMA" id="PYCYKYV"/>
<proteinExistence type="predicted"/>
<dbReference type="InterPro" id="IPR050111">
    <property type="entry name" value="C-type_lectin/snaclec_domain"/>
</dbReference>
<dbReference type="CDD" id="cd00037">
    <property type="entry name" value="CLECT"/>
    <property type="match status" value="1"/>
</dbReference>
<dbReference type="AlphaFoldDB" id="A0A0N5D0W6"/>
<sequence length="306" mass="34393">MSRSILQAMCICLHLLLHIEHCQTCMATHPSTTPKPQSTTYNPRTPTTTVTPNMDCFPLARQKRSPSSATEYLSHLPENCSPAEYLKGAIAEMKAGLVPTDSDSKEDKHTSVPVSISRHPAIAIEHRSIITSNDNKGDNANHSQFSLTKSQLPKLCQEFEWDGPNYVYNHSLSTKVPYCYKYVANMDEESDNLTKITQKSAREKCRFYGAQSDGTADLVSIHSDDENEDLKSTLSFFGWKSAWIGLAYEKSRSIWRWIDGTTLTFSKLSLRDPEQHCAVILSDGSWVSEYCKSNAVSHFICKKRAI</sequence>
<dbReference type="InterPro" id="IPR001304">
    <property type="entry name" value="C-type_lectin-like"/>
</dbReference>
<gene>
    <name evidence="4" type="ORF">TCLT_LOCUS6451</name>
</gene>
<evidence type="ECO:0000256" key="1">
    <source>
        <dbReference type="SAM" id="MobiDB-lite"/>
    </source>
</evidence>
<dbReference type="Gene3D" id="3.10.100.10">
    <property type="entry name" value="Mannose-Binding Protein A, subunit A"/>
    <property type="match status" value="1"/>
</dbReference>
<reference evidence="4 5" key="2">
    <citation type="submission" date="2018-11" db="EMBL/GenBank/DDBJ databases">
        <authorList>
            <consortium name="Pathogen Informatics"/>
        </authorList>
    </citation>
    <scope>NUCLEOTIDE SEQUENCE [LARGE SCALE GENOMIC DNA]</scope>
</reference>
<feature type="region of interest" description="Disordered" evidence="1">
    <location>
        <begin position="29"/>
        <end position="49"/>
    </location>
</feature>
<dbReference type="PANTHER" id="PTHR22803">
    <property type="entry name" value="MANNOSE, PHOSPHOLIPASE, LECTIN RECEPTOR RELATED"/>
    <property type="match status" value="1"/>
</dbReference>
<organism evidence="6">
    <name type="scientific">Thelazia callipaeda</name>
    <name type="common">Oriental eyeworm</name>
    <name type="synonym">Parasitic nematode</name>
    <dbReference type="NCBI Taxonomy" id="103827"/>
    <lineage>
        <taxon>Eukaryota</taxon>
        <taxon>Metazoa</taxon>
        <taxon>Ecdysozoa</taxon>
        <taxon>Nematoda</taxon>
        <taxon>Chromadorea</taxon>
        <taxon>Rhabditida</taxon>
        <taxon>Spirurina</taxon>
        <taxon>Spiruromorpha</taxon>
        <taxon>Thelazioidea</taxon>
        <taxon>Thelaziidae</taxon>
        <taxon>Thelazia</taxon>
    </lineage>
</organism>
<dbReference type="WBParaSite" id="TCLT_0000646201-mRNA-1">
    <property type="protein sequence ID" value="TCLT_0000646201-mRNA-1"/>
    <property type="gene ID" value="TCLT_0000646201"/>
</dbReference>
<dbReference type="PROSITE" id="PS50041">
    <property type="entry name" value="C_TYPE_LECTIN_2"/>
    <property type="match status" value="1"/>
</dbReference>
<feature type="domain" description="C-type lectin" evidence="3">
    <location>
        <begin position="178"/>
        <end position="291"/>
    </location>
</feature>